<comment type="similarity">
    <text evidence="6">Belongs to the class IV-like SAM-binding methyltransferase superfamily. RNA methyltransferase TrmH family. RlmB subfamily.</text>
</comment>
<dbReference type="GO" id="GO:0005829">
    <property type="term" value="C:cytosol"/>
    <property type="evidence" value="ECO:0007669"/>
    <property type="project" value="TreeGrafter"/>
</dbReference>
<dbReference type="CDD" id="cd18103">
    <property type="entry name" value="SpoU-like_RlmB"/>
    <property type="match status" value="1"/>
</dbReference>
<evidence type="ECO:0000256" key="2">
    <source>
        <dbReference type="ARBA" id="ARBA00022552"/>
    </source>
</evidence>
<dbReference type="Gene3D" id="3.30.1330.30">
    <property type="match status" value="1"/>
</dbReference>
<dbReference type="GO" id="GO:0070039">
    <property type="term" value="F:rRNA (guanosine-2'-O-)-methyltransferase activity"/>
    <property type="evidence" value="ECO:0007669"/>
    <property type="project" value="UniProtKB-UniRule"/>
</dbReference>
<dbReference type="Gene3D" id="3.40.1280.10">
    <property type="match status" value="1"/>
</dbReference>
<dbReference type="EC" id="2.1.1.185" evidence="6"/>
<dbReference type="InterPro" id="IPR013123">
    <property type="entry name" value="SpoU_subst-bd"/>
</dbReference>
<gene>
    <name evidence="6" type="primary">rlmB</name>
    <name evidence="8" type="ORF">COA71_00435</name>
</gene>
<comment type="function">
    <text evidence="6">Specifically methylates the ribose of guanosine 2251 in 23S rRNA.</text>
</comment>
<dbReference type="AlphaFoldDB" id="A0A2A5CHZ1"/>
<dbReference type="PANTHER" id="PTHR46429:SF1">
    <property type="entry name" value="23S RRNA (GUANOSINE-2'-O-)-METHYLTRANSFERASE RLMB"/>
    <property type="match status" value="1"/>
</dbReference>
<dbReference type="GO" id="GO:0003723">
    <property type="term" value="F:RNA binding"/>
    <property type="evidence" value="ECO:0007669"/>
    <property type="project" value="InterPro"/>
</dbReference>
<feature type="binding site" evidence="6">
    <location>
        <position position="228"/>
    </location>
    <ligand>
        <name>S-adenosyl-L-methionine</name>
        <dbReference type="ChEBI" id="CHEBI:59789"/>
    </ligand>
</feature>
<comment type="catalytic activity">
    <reaction evidence="6">
        <text>guanosine(2251) in 23S rRNA + S-adenosyl-L-methionine = 2'-O-methylguanosine(2251) in 23S rRNA + S-adenosyl-L-homocysteine + H(+)</text>
        <dbReference type="Rhea" id="RHEA:24140"/>
        <dbReference type="Rhea" id="RHEA-COMP:10239"/>
        <dbReference type="Rhea" id="RHEA-COMP:10241"/>
        <dbReference type="ChEBI" id="CHEBI:15378"/>
        <dbReference type="ChEBI" id="CHEBI:57856"/>
        <dbReference type="ChEBI" id="CHEBI:59789"/>
        <dbReference type="ChEBI" id="CHEBI:74269"/>
        <dbReference type="ChEBI" id="CHEBI:74445"/>
        <dbReference type="EC" id="2.1.1.185"/>
    </reaction>
</comment>
<comment type="caution">
    <text evidence="8">The sequence shown here is derived from an EMBL/GenBank/DDBJ whole genome shotgun (WGS) entry which is preliminary data.</text>
</comment>
<keyword evidence="1 6" id="KW-0963">Cytoplasm</keyword>
<keyword evidence="3 6" id="KW-0489">Methyltransferase</keyword>
<dbReference type="PANTHER" id="PTHR46429">
    <property type="entry name" value="23S RRNA (GUANOSINE-2'-O-)-METHYLTRANSFERASE RLMB"/>
    <property type="match status" value="1"/>
</dbReference>
<name>A0A2A5CHZ1_9GAMM</name>
<comment type="subcellular location">
    <subcellularLocation>
        <location evidence="6">Cytoplasm</location>
    </subcellularLocation>
</comment>
<accession>A0A2A5CHZ1</accession>
<keyword evidence="2 6" id="KW-0698">rRNA processing</keyword>
<evidence type="ECO:0000259" key="7">
    <source>
        <dbReference type="SMART" id="SM00967"/>
    </source>
</evidence>
<keyword evidence="5 6" id="KW-0949">S-adenosyl-L-methionine</keyword>
<evidence type="ECO:0000256" key="1">
    <source>
        <dbReference type="ARBA" id="ARBA00022490"/>
    </source>
</evidence>
<evidence type="ECO:0000313" key="8">
    <source>
        <dbReference type="EMBL" id="PCJ43373.1"/>
    </source>
</evidence>
<keyword evidence="4 6" id="KW-0808">Transferase</keyword>
<dbReference type="InterPro" id="IPR029026">
    <property type="entry name" value="tRNA_m1G_MTases_N"/>
</dbReference>
<dbReference type="InterPro" id="IPR029064">
    <property type="entry name" value="Ribosomal_eL30-like_sf"/>
</dbReference>
<evidence type="ECO:0000256" key="4">
    <source>
        <dbReference type="ARBA" id="ARBA00022679"/>
    </source>
</evidence>
<protein>
    <recommendedName>
        <fullName evidence="6">23S rRNA (guanosine-2'-O-)-methyltransferase RlmB</fullName>
        <ecNumber evidence="6">2.1.1.185</ecNumber>
    </recommendedName>
    <alternativeName>
        <fullName evidence="6">23S rRNA (guanosine2251 2'-O)-methyltransferase</fullName>
    </alternativeName>
    <alternativeName>
        <fullName evidence="6">23S rRNA Gm2251 2'-O-methyltransferase</fullName>
    </alternativeName>
</protein>
<organism evidence="8 9">
    <name type="scientific">SAR86 cluster bacterium</name>
    <dbReference type="NCBI Taxonomy" id="2030880"/>
    <lineage>
        <taxon>Bacteria</taxon>
        <taxon>Pseudomonadati</taxon>
        <taxon>Pseudomonadota</taxon>
        <taxon>Gammaproteobacteria</taxon>
        <taxon>SAR86 cluster</taxon>
    </lineage>
</organism>
<dbReference type="InterPro" id="IPR029028">
    <property type="entry name" value="Alpha/beta_knot_MTases"/>
</dbReference>
<feature type="binding site" evidence="6">
    <location>
        <position position="219"/>
    </location>
    <ligand>
        <name>S-adenosyl-L-methionine</name>
        <dbReference type="ChEBI" id="CHEBI:59789"/>
    </ligand>
</feature>
<evidence type="ECO:0000256" key="6">
    <source>
        <dbReference type="HAMAP-Rule" id="MF_01887"/>
    </source>
</evidence>
<reference evidence="9" key="1">
    <citation type="submission" date="2017-08" db="EMBL/GenBank/DDBJ databases">
        <title>A dynamic microbial community with high functional redundancy inhabits the cold, oxic subseafloor aquifer.</title>
        <authorList>
            <person name="Tully B.J."/>
            <person name="Wheat C.G."/>
            <person name="Glazer B.T."/>
            <person name="Huber J.A."/>
        </authorList>
    </citation>
    <scope>NUCLEOTIDE SEQUENCE [LARGE SCALE GENOMIC DNA]</scope>
</reference>
<dbReference type="InterPro" id="IPR001537">
    <property type="entry name" value="SpoU_MeTrfase"/>
</dbReference>
<dbReference type="Pfam" id="PF00588">
    <property type="entry name" value="SpoU_methylase"/>
    <property type="match status" value="1"/>
</dbReference>
<dbReference type="NCBIfam" id="TIGR00186">
    <property type="entry name" value="rRNA_methyl_3"/>
    <property type="match status" value="1"/>
</dbReference>
<feature type="binding site" evidence="6">
    <location>
        <position position="199"/>
    </location>
    <ligand>
        <name>S-adenosyl-L-methionine</name>
        <dbReference type="ChEBI" id="CHEBI:59789"/>
    </ligand>
</feature>
<dbReference type="SMART" id="SM00967">
    <property type="entry name" value="SpoU_sub_bind"/>
    <property type="match status" value="1"/>
</dbReference>
<proteinExistence type="inferred from homology"/>
<dbReference type="SUPFAM" id="SSF75217">
    <property type="entry name" value="alpha/beta knot"/>
    <property type="match status" value="1"/>
</dbReference>
<sequence>MNKNEWVFGIHAINALLKHRPEIILQIYLQSGRLDERISEITDRANSLGIPVEVMEKKDLDKKAGGTHQGTLALCKEIKLEYNESYLEELLKNLDRPPLLLVLDGVTDPHNLGACLRSAEAAGVDAVIVAKDKSALMNATVRKVACGAAEIIPFIVVTNLVRCLQNLQKRGVWIMGAAGEADKSIYNTDLKGALALVLGAEGSGLRRLTRETCDQLLSIPMAGETSSLNVSVATGVFLFEALRQRLN</sequence>
<evidence type="ECO:0000313" key="9">
    <source>
        <dbReference type="Proteomes" id="UP000228987"/>
    </source>
</evidence>
<dbReference type="InterPro" id="IPR024915">
    <property type="entry name" value="23S_rRNA_MeTrfase_RlmB"/>
</dbReference>
<evidence type="ECO:0000256" key="5">
    <source>
        <dbReference type="ARBA" id="ARBA00022691"/>
    </source>
</evidence>
<dbReference type="Proteomes" id="UP000228987">
    <property type="component" value="Unassembled WGS sequence"/>
</dbReference>
<dbReference type="HAMAP" id="MF_01887">
    <property type="entry name" value="23SrRNA_methyltr_B"/>
    <property type="match status" value="1"/>
</dbReference>
<dbReference type="Pfam" id="PF08032">
    <property type="entry name" value="SpoU_sub_bind"/>
    <property type="match status" value="1"/>
</dbReference>
<evidence type="ECO:0000256" key="3">
    <source>
        <dbReference type="ARBA" id="ARBA00022603"/>
    </source>
</evidence>
<dbReference type="EMBL" id="NVWI01000001">
    <property type="protein sequence ID" value="PCJ43373.1"/>
    <property type="molecule type" value="Genomic_DNA"/>
</dbReference>
<feature type="domain" description="RNA 2-O ribose methyltransferase substrate binding" evidence="7">
    <location>
        <begin position="6"/>
        <end position="81"/>
    </location>
</feature>
<dbReference type="SUPFAM" id="SSF55315">
    <property type="entry name" value="L30e-like"/>
    <property type="match status" value="1"/>
</dbReference>
<dbReference type="InterPro" id="IPR004441">
    <property type="entry name" value="rRNA_MeTrfase_TrmH"/>
</dbReference>
<dbReference type="FunFam" id="3.40.1280.10:FF:000008">
    <property type="entry name" value="Group 3 RNA methyltransferase TrmH"/>
    <property type="match status" value="1"/>
</dbReference>